<protein>
    <submittedName>
        <fullName evidence="1">Uncharacterized protein</fullName>
    </submittedName>
</protein>
<evidence type="ECO:0000313" key="2">
    <source>
        <dbReference type="Proteomes" id="UP000253141"/>
    </source>
</evidence>
<dbReference type="AlphaFoldDB" id="A0A369I941"/>
<reference evidence="1 2" key="1">
    <citation type="submission" date="2018-07" db="EMBL/GenBank/DDBJ databases">
        <title>Genome analysis of Runella aurantiaca.</title>
        <authorList>
            <person name="Yang X."/>
        </authorList>
    </citation>
    <scope>NUCLEOTIDE SEQUENCE [LARGE SCALE GENOMIC DNA]</scope>
    <source>
        <strain evidence="1 2">YX9</strain>
    </source>
</reference>
<sequence length="71" mass="8579">MGALTIKSEKDQYIINIDKNLLDKDTLIKVLSWLRIEELAQKMNVDDEVFLLDDEIKSSWWERNKHRFEQQ</sequence>
<keyword evidence="2" id="KW-1185">Reference proteome</keyword>
<proteinExistence type="predicted"/>
<gene>
    <name evidence="1" type="ORF">DVG78_25085</name>
</gene>
<evidence type="ECO:0000313" key="1">
    <source>
        <dbReference type="EMBL" id="RDB03176.1"/>
    </source>
</evidence>
<dbReference type="Proteomes" id="UP000253141">
    <property type="component" value="Unassembled WGS sequence"/>
</dbReference>
<comment type="caution">
    <text evidence="1">The sequence shown here is derived from an EMBL/GenBank/DDBJ whole genome shotgun (WGS) entry which is preliminary data.</text>
</comment>
<accession>A0A369I941</accession>
<name>A0A369I941_9BACT</name>
<organism evidence="1 2">
    <name type="scientific">Runella aurantiaca</name>
    <dbReference type="NCBI Taxonomy" id="2282308"/>
    <lineage>
        <taxon>Bacteria</taxon>
        <taxon>Pseudomonadati</taxon>
        <taxon>Bacteroidota</taxon>
        <taxon>Cytophagia</taxon>
        <taxon>Cytophagales</taxon>
        <taxon>Spirosomataceae</taxon>
        <taxon>Runella</taxon>
    </lineage>
</organism>
<dbReference type="EMBL" id="QPIW01000030">
    <property type="protein sequence ID" value="RDB03176.1"/>
    <property type="molecule type" value="Genomic_DNA"/>
</dbReference>